<evidence type="ECO:0000313" key="1">
    <source>
        <dbReference type="EMBL" id="MCA5004037.1"/>
    </source>
</evidence>
<sequence>MKIIKIILSIILPVFSLTQLIGQSQPSGQTRMQELPIIYLLADNSVHFLSPQPIKYVDISNHRVHGDLPLENMLRIKFQNDSTDLIPTESELGTLTIVAEDFIAQYRLCYLHSFQADIPSLIELDPIHAQPLNITGELLSDMNKREISLNILSTRKYKPVVEKKDMGISISVNQIYALGDYMFLDISFANSTNLSYDIDEFRVFIEDKKVLKASNFQSLEIKPIWSFREIRTIKSKQRNIYVIKKVIFPNNKVMKISLTEKQISGRMIDVNVEFKDILNAQHI</sequence>
<dbReference type="RefSeq" id="WP_225551372.1">
    <property type="nucleotide sequence ID" value="NZ_JADEYP010000003.1"/>
</dbReference>
<evidence type="ECO:0000313" key="2">
    <source>
        <dbReference type="Proteomes" id="UP001165302"/>
    </source>
</evidence>
<reference evidence="1" key="1">
    <citation type="submission" date="2020-10" db="EMBL/GenBank/DDBJ databases">
        <authorList>
            <person name="Lu T."/>
            <person name="Wang Q."/>
            <person name="Han X."/>
        </authorList>
    </citation>
    <scope>NUCLEOTIDE SEQUENCE</scope>
    <source>
        <strain evidence="1">WQ 366</strain>
    </source>
</reference>
<dbReference type="InterPro" id="IPR022298">
    <property type="entry name" value="Conjug_transposon_TraN"/>
</dbReference>
<dbReference type="Proteomes" id="UP001165302">
    <property type="component" value="Unassembled WGS sequence"/>
</dbReference>
<gene>
    <name evidence="1" type="primary">traN</name>
    <name evidence="1" type="ORF">IPZ78_02585</name>
</gene>
<dbReference type="Pfam" id="PF13595">
    <property type="entry name" value="DUF4138"/>
    <property type="match status" value="1"/>
</dbReference>
<organism evidence="1 2">
    <name type="scientific">Sphingobacterium bovistauri</name>
    <dbReference type="NCBI Taxonomy" id="2781959"/>
    <lineage>
        <taxon>Bacteria</taxon>
        <taxon>Pseudomonadati</taxon>
        <taxon>Bacteroidota</taxon>
        <taxon>Sphingobacteriia</taxon>
        <taxon>Sphingobacteriales</taxon>
        <taxon>Sphingobacteriaceae</taxon>
        <taxon>Sphingobacterium</taxon>
    </lineage>
</organism>
<dbReference type="EMBL" id="JADEYP010000003">
    <property type="protein sequence ID" value="MCA5004037.1"/>
    <property type="molecule type" value="Genomic_DNA"/>
</dbReference>
<dbReference type="NCBIfam" id="TIGR03780">
    <property type="entry name" value="Bac_Flav_CT_N"/>
    <property type="match status" value="1"/>
</dbReference>
<name>A0ABS7Z365_9SPHI</name>
<comment type="caution">
    <text evidence="1">The sequence shown here is derived from an EMBL/GenBank/DDBJ whole genome shotgun (WGS) entry which is preliminary data.</text>
</comment>
<proteinExistence type="predicted"/>
<protein>
    <submittedName>
        <fullName evidence="1">Conjugative transposon protein TraN</fullName>
    </submittedName>
</protein>
<accession>A0ABS7Z365</accession>
<keyword evidence="2" id="KW-1185">Reference proteome</keyword>